<gene>
    <name evidence="1" type="ORF">ENU09_00625</name>
    <name evidence="2" type="ORF">ENU20_01565</name>
</gene>
<dbReference type="AlphaFoldDB" id="A0A7C4NRC1"/>
<comment type="caution">
    <text evidence="2">The sequence shown here is derived from an EMBL/GenBank/DDBJ whole genome shotgun (WGS) entry which is preliminary data.</text>
</comment>
<evidence type="ECO:0000313" key="2">
    <source>
        <dbReference type="EMBL" id="HGQ73752.1"/>
    </source>
</evidence>
<organism evidence="2">
    <name type="scientific">Staphylothermus marinus</name>
    <dbReference type="NCBI Taxonomy" id="2280"/>
    <lineage>
        <taxon>Archaea</taxon>
        <taxon>Thermoproteota</taxon>
        <taxon>Thermoprotei</taxon>
        <taxon>Desulfurococcales</taxon>
        <taxon>Desulfurococcaceae</taxon>
        <taxon>Staphylothermus</taxon>
    </lineage>
</organism>
<proteinExistence type="predicted"/>
<sequence>MSSTTMDLGKYIICRENCSLMFIEALAMMGLVENSWVEDCDRKGFQILVVKLYTGDLVKSTCRYVEEVQQSLRIVKVYTAINARNMGFSKINIVDAGEYGFDK</sequence>
<accession>A0A7C4NRC1</accession>
<name>A0A7C4NRC1_STAMA</name>
<dbReference type="EMBL" id="DTBE01000017">
    <property type="protein sequence ID" value="HGQ59221.1"/>
    <property type="molecule type" value="Genomic_DNA"/>
</dbReference>
<reference evidence="2" key="1">
    <citation type="journal article" date="2020" name="mSystems">
        <title>Genome- and Community-Level Interaction Insights into Carbon Utilization and Element Cycling Functions of Hydrothermarchaeota in Hydrothermal Sediment.</title>
        <authorList>
            <person name="Zhou Z."/>
            <person name="Liu Y."/>
            <person name="Xu W."/>
            <person name="Pan J."/>
            <person name="Luo Z.H."/>
            <person name="Li M."/>
        </authorList>
    </citation>
    <scope>NUCLEOTIDE SEQUENCE [LARGE SCALE GENOMIC DNA]</scope>
    <source>
        <strain evidence="1">SpSt-638</strain>
        <strain evidence="2">SpSt-648</strain>
    </source>
</reference>
<evidence type="ECO:0000313" key="1">
    <source>
        <dbReference type="EMBL" id="HGQ59221.1"/>
    </source>
</evidence>
<dbReference type="EMBL" id="DTBP01000013">
    <property type="protein sequence ID" value="HGQ73752.1"/>
    <property type="molecule type" value="Genomic_DNA"/>
</dbReference>
<protein>
    <submittedName>
        <fullName evidence="2">Uncharacterized protein</fullName>
    </submittedName>
</protein>